<feature type="signal peptide" evidence="4">
    <location>
        <begin position="1"/>
        <end position="23"/>
    </location>
</feature>
<dbReference type="Gene3D" id="2.40.50.100">
    <property type="match status" value="1"/>
</dbReference>
<sequence length="345" mass="34769">MPHAHPLVAAALLVCLYSTPALAAGPMALSAAQEKAMGIALAPAKPASGAPLAALPGSITPPLNDRRVVAAPFAGTVTRIHVLEGQSVKAGAPLVTLFSREALSVSSELLQSQAELRVAEAAASRLQQLAREGVIAGARAEEAQARLAQARAMVNERRRLLSGPGGTSGEYVLRAPAAGRVAAVTAQPGGGLEAMAPAVTLDRADRLWVEARVSPEIVRKLKVGDRVRVGDISGRIVALGASIDPKTRSLPLRAELDTAAGLAPGQTVTVTVLSPAPTGAQAIPRSALAQDGTGARVFVKTAAGYEARSVTVVGAAGAEAVVTGLSPGARVATSGASQLKSALGH</sequence>
<dbReference type="RefSeq" id="WP_096051591.1">
    <property type="nucleotide sequence ID" value="NZ_CP023315.3"/>
</dbReference>
<dbReference type="GO" id="GO:0016020">
    <property type="term" value="C:membrane"/>
    <property type="evidence" value="ECO:0007669"/>
    <property type="project" value="InterPro"/>
</dbReference>
<dbReference type="Proteomes" id="UP000217311">
    <property type="component" value="Chromosome"/>
</dbReference>
<dbReference type="InterPro" id="IPR058792">
    <property type="entry name" value="Beta-barrel_RND_2"/>
</dbReference>
<dbReference type="GO" id="GO:0030288">
    <property type="term" value="C:outer membrane-bounded periplasmic space"/>
    <property type="evidence" value="ECO:0007669"/>
    <property type="project" value="TreeGrafter"/>
</dbReference>
<gene>
    <name evidence="6" type="ORF">CA606_07205</name>
</gene>
<feature type="coiled-coil region" evidence="3">
    <location>
        <begin position="109"/>
        <end position="160"/>
    </location>
</feature>
<evidence type="ECO:0000259" key="5">
    <source>
        <dbReference type="Pfam" id="PF25954"/>
    </source>
</evidence>
<dbReference type="Pfam" id="PF25954">
    <property type="entry name" value="Beta-barrel_RND_2"/>
    <property type="match status" value="1"/>
</dbReference>
<dbReference type="GO" id="GO:0060003">
    <property type="term" value="P:copper ion export"/>
    <property type="evidence" value="ECO:0007669"/>
    <property type="project" value="TreeGrafter"/>
</dbReference>
<organism evidence="6 7">
    <name type="scientific">Caulobacter vibrioides</name>
    <name type="common">Caulobacter crescentus</name>
    <dbReference type="NCBI Taxonomy" id="155892"/>
    <lineage>
        <taxon>Bacteria</taxon>
        <taxon>Pseudomonadati</taxon>
        <taxon>Pseudomonadota</taxon>
        <taxon>Alphaproteobacteria</taxon>
        <taxon>Caulobacterales</taxon>
        <taxon>Caulobacteraceae</taxon>
        <taxon>Caulobacter</taxon>
    </lineage>
</organism>
<comment type="similarity">
    <text evidence="1">Belongs to the membrane fusion protein (MFP) (TC 8.A.1) family.</text>
</comment>
<evidence type="ECO:0000256" key="1">
    <source>
        <dbReference type="ARBA" id="ARBA00009477"/>
    </source>
</evidence>
<dbReference type="EMBL" id="CP023315">
    <property type="protein sequence ID" value="ATC32155.1"/>
    <property type="molecule type" value="Genomic_DNA"/>
</dbReference>
<evidence type="ECO:0000256" key="3">
    <source>
        <dbReference type="SAM" id="Coils"/>
    </source>
</evidence>
<dbReference type="InterPro" id="IPR006143">
    <property type="entry name" value="RND_pump_MFP"/>
</dbReference>
<dbReference type="Gene3D" id="2.40.30.170">
    <property type="match status" value="1"/>
</dbReference>
<dbReference type="GO" id="GO:0015679">
    <property type="term" value="P:plasma membrane copper ion transport"/>
    <property type="evidence" value="ECO:0007669"/>
    <property type="project" value="TreeGrafter"/>
</dbReference>
<keyword evidence="4" id="KW-0732">Signal</keyword>
<dbReference type="Gene3D" id="1.10.287.470">
    <property type="entry name" value="Helix hairpin bin"/>
    <property type="match status" value="1"/>
</dbReference>
<reference evidence="7" key="1">
    <citation type="submission" date="2017-09" db="EMBL/GenBank/DDBJ databases">
        <title>Genome evolution observed in wild isolates of Caulobacter crescentus.</title>
        <authorList>
            <person name="Ely B."/>
            <person name="Wilson K."/>
            <person name="Scott D."/>
        </authorList>
    </citation>
    <scope>NUCLEOTIDE SEQUENCE [LARGE SCALE GENOMIC DNA]</scope>
    <source>
        <strain evidence="7">CB13b1a</strain>
    </source>
</reference>
<keyword evidence="3" id="KW-0175">Coiled coil</keyword>
<protein>
    <submittedName>
        <fullName evidence="6">Efflux RND transporter periplasmic adaptor subunit</fullName>
    </submittedName>
</protein>
<dbReference type="Gene3D" id="2.40.420.20">
    <property type="match status" value="1"/>
</dbReference>
<dbReference type="NCBIfam" id="TIGR01730">
    <property type="entry name" value="RND_mfp"/>
    <property type="match status" value="1"/>
</dbReference>
<evidence type="ECO:0000313" key="7">
    <source>
        <dbReference type="Proteomes" id="UP000217311"/>
    </source>
</evidence>
<dbReference type="GO" id="GO:0046914">
    <property type="term" value="F:transition metal ion binding"/>
    <property type="evidence" value="ECO:0007669"/>
    <property type="project" value="TreeGrafter"/>
</dbReference>
<feature type="domain" description="CusB-like beta-barrel" evidence="5">
    <location>
        <begin position="207"/>
        <end position="273"/>
    </location>
</feature>
<dbReference type="InterPro" id="IPR051909">
    <property type="entry name" value="MFP_Cation_Efflux"/>
</dbReference>
<dbReference type="PANTHER" id="PTHR30097">
    <property type="entry name" value="CATION EFFLUX SYSTEM PROTEIN CUSB"/>
    <property type="match status" value="1"/>
</dbReference>
<proteinExistence type="inferred from homology"/>
<dbReference type="AlphaFoldDB" id="A0A290MJA4"/>
<accession>A0A290MJA4</accession>
<dbReference type="GO" id="GO:0022857">
    <property type="term" value="F:transmembrane transporter activity"/>
    <property type="evidence" value="ECO:0007669"/>
    <property type="project" value="InterPro"/>
</dbReference>
<evidence type="ECO:0000313" key="6">
    <source>
        <dbReference type="EMBL" id="ATC32155.1"/>
    </source>
</evidence>
<feature type="chain" id="PRO_5011973544" evidence="4">
    <location>
        <begin position="24"/>
        <end position="345"/>
    </location>
</feature>
<evidence type="ECO:0000256" key="4">
    <source>
        <dbReference type="SAM" id="SignalP"/>
    </source>
</evidence>
<keyword evidence="2" id="KW-0813">Transport</keyword>
<dbReference type="SUPFAM" id="SSF111369">
    <property type="entry name" value="HlyD-like secretion proteins"/>
    <property type="match status" value="1"/>
</dbReference>
<name>A0A290MJA4_CAUVI</name>
<dbReference type="PANTHER" id="PTHR30097:SF4">
    <property type="entry name" value="SLR6042 PROTEIN"/>
    <property type="match status" value="1"/>
</dbReference>
<evidence type="ECO:0000256" key="2">
    <source>
        <dbReference type="ARBA" id="ARBA00022448"/>
    </source>
</evidence>